<dbReference type="CDD" id="cd01949">
    <property type="entry name" value="GGDEF"/>
    <property type="match status" value="1"/>
</dbReference>
<evidence type="ECO:0000256" key="6">
    <source>
        <dbReference type="ARBA" id="ARBA00022692"/>
    </source>
</evidence>
<dbReference type="PANTHER" id="PTHR45138">
    <property type="entry name" value="REGULATORY COMPONENTS OF SENSORY TRANSDUCTION SYSTEM"/>
    <property type="match status" value="1"/>
</dbReference>
<comment type="subcellular location">
    <subcellularLocation>
        <location evidence="2">Cell membrane</location>
        <topology evidence="2">Multi-pass membrane protein</topology>
    </subcellularLocation>
</comment>
<dbReference type="InterPro" id="IPR043128">
    <property type="entry name" value="Rev_trsase/Diguanyl_cyclase"/>
</dbReference>
<dbReference type="GO" id="GO:1902201">
    <property type="term" value="P:negative regulation of bacterial-type flagellum-dependent cell motility"/>
    <property type="evidence" value="ECO:0007669"/>
    <property type="project" value="TreeGrafter"/>
</dbReference>
<evidence type="ECO:0000256" key="3">
    <source>
        <dbReference type="ARBA" id="ARBA00004665"/>
    </source>
</evidence>
<evidence type="ECO:0000256" key="4">
    <source>
        <dbReference type="ARBA" id="ARBA00012528"/>
    </source>
</evidence>
<keyword evidence="14" id="KW-1185">Reference proteome</keyword>
<dbReference type="KEGG" id="cnt:JT31_22965"/>
<dbReference type="CDD" id="cd18773">
    <property type="entry name" value="PDC1_HK_sensor"/>
    <property type="match status" value="1"/>
</dbReference>
<keyword evidence="7 11" id="KW-1133">Transmembrane helix</keyword>
<dbReference type="InterPro" id="IPR029787">
    <property type="entry name" value="Nucleotide_cyclase"/>
</dbReference>
<feature type="domain" description="GGDEF" evidence="12">
    <location>
        <begin position="380"/>
        <end position="509"/>
    </location>
</feature>
<evidence type="ECO:0000259" key="12">
    <source>
        <dbReference type="PROSITE" id="PS50887"/>
    </source>
</evidence>
<name>A0A089QA90_9ENTR</name>
<dbReference type="GO" id="GO:0005886">
    <property type="term" value="C:plasma membrane"/>
    <property type="evidence" value="ECO:0007669"/>
    <property type="project" value="UniProtKB-SubCell"/>
</dbReference>
<evidence type="ECO:0000313" key="14">
    <source>
        <dbReference type="Proteomes" id="UP000029481"/>
    </source>
</evidence>
<dbReference type="NCBIfam" id="TIGR00254">
    <property type="entry name" value="GGDEF"/>
    <property type="match status" value="1"/>
</dbReference>
<evidence type="ECO:0000256" key="2">
    <source>
        <dbReference type="ARBA" id="ARBA00004651"/>
    </source>
</evidence>
<evidence type="ECO:0000256" key="9">
    <source>
        <dbReference type="ARBA" id="ARBA00023136"/>
    </source>
</evidence>
<gene>
    <name evidence="13" type="ORF">JT31_22965</name>
</gene>
<keyword evidence="8" id="KW-0342">GTP-binding</keyword>
<evidence type="ECO:0000256" key="1">
    <source>
        <dbReference type="ARBA" id="ARBA00001946"/>
    </source>
</evidence>
<dbReference type="SUPFAM" id="SSF55073">
    <property type="entry name" value="Nucleotide cyclase"/>
    <property type="match status" value="1"/>
</dbReference>
<dbReference type="Gene3D" id="3.30.70.270">
    <property type="match status" value="1"/>
</dbReference>
<dbReference type="AlphaFoldDB" id="A0A089QA90"/>
<dbReference type="InterPro" id="IPR000160">
    <property type="entry name" value="GGDEF_dom"/>
</dbReference>
<evidence type="ECO:0000313" key="13">
    <source>
        <dbReference type="EMBL" id="AIR07369.1"/>
    </source>
</evidence>
<accession>A0A089QA90</accession>
<keyword evidence="6 11" id="KW-0812">Transmembrane</keyword>
<evidence type="ECO:0000256" key="7">
    <source>
        <dbReference type="ARBA" id="ARBA00022989"/>
    </source>
</evidence>
<evidence type="ECO:0000256" key="8">
    <source>
        <dbReference type="ARBA" id="ARBA00023134"/>
    </source>
</evidence>
<proteinExistence type="predicted"/>
<keyword evidence="9 11" id="KW-0472">Membrane</keyword>
<comment type="pathway">
    <text evidence="3">Purine metabolism; 3',5'-cyclic di-GMP biosynthesis.</text>
</comment>
<evidence type="ECO:0000256" key="5">
    <source>
        <dbReference type="ARBA" id="ARBA00022475"/>
    </source>
</evidence>
<dbReference type="PROSITE" id="PS50887">
    <property type="entry name" value="GGDEF"/>
    <property type="match status" value="1"/>
</dbReference>
<feature type="transmembrane region" description="Helical" evidence="11">
    <location>
        <begin position="283"/>
        <end position="305"/>
    </location>
</feature>
<dbReference type="GO" id="GO:0052621">
    <property type="term" value="F:diguanylate cyclase activity"/>
    <property type="evidence" value="ECO:0007669"/>
    <property type="project" value="UniProtKB-EC"/>
</dbReference>
<comment type="cofactor">
    <cofactor evidence="1">
        <name>Mg(2+)</name>
        <dbReference type="ChEBI" id="CHEBI:18420"/>
    </cofactor>
</comment>
<dbReference type="SMART" id="SM00267">
    <property type="entry name" value="GGDEF"/>
    <property type="match status" value="1"/>
</dbReference>
<keyword evidence="5" id="KW-1003">Cell membrane</keyword>
<dbReference type="RefSeq" id="WP_038482508.1">
    <property type="nucleotide sequence ID" value="NZ_CP009451.1"/>
</dbReference>
<evidence type="ECO:0000256" key="10">
    <source>
        <dbReference type="ARBA" id="ARBA00034247"/>
    </source>
</evidence>
<dbReference type="CDD" id="cd18774">
    <property type="entry name" value="PDC2_HK_sensor"/>
    <property type="match status" value="1"/>
</dbReference>
<protein>
    <recommendedName>
        <fullName evidence="4">diguanylate cyclase</fullName>
        <ecNumber evidence="4">2.7.7.65</ecNumber>
    </recommendedName>
</protein>
<dbReference type="GO" id="GO:0005525">
    <property type="term" value="F:GTP binding"/>
    <property type="evidence" value="ECO:0007669"/>
    <property type="project" value="UniProtKB-KW"/>
</dbReference>
<feature type="transmembrane region" description="Helical" evidence="11">
    <location>
        <begin position="16"/>
        <end position="39"/>
    </location>
</feature>
<dbReference type="Proteomes" id="UP000029481">
    <property type="component" value="Chromosome"/>
</dbReference>
<sequence length="509" mass="58282">MISDLIKKDFSYSRRINFLFVIIVAVLIVFSSIISYVSYNHQKTTLNEENEGFVHNIATFYLEQQLKTLENALWQNSIMLNNNYVEALVKSEDEELEKKLTTSISMLPVVSGYIIATRDGRYNSIPKSYVDSNYILAGRDWYERLSAKNSFVNYSQIYANAIDKSPVVTIAKLLHDDKGERYGVFAMDLNLINMSYVLRQLESPSEGHFSIVDRQGRAILDADSDAIGTPTVPQAAIERMTNGLGSFHDNVTSKRYYYYSFSNPDWFVVFTVKDKVIDEHTFYYVWVIWVAFAFCLTIYSLLWVFMRHSIKSMIVDIVSMMRFGRLELKNDVDKQILNEINESSQQIKNAKSASLTDGLTGLLNRRSFDNDINYLLTRKAPFSLGIIDIDNFKKINDGYGHLVGDTVLKVIADMGMGLLDDYAKLYRYGGEEIAFIYFSDNQVKAMEIMECWRKQVESKTWREQGLTVTFSGGVCPWRGEGYEALIEKADRLLYKAKSSGKNKVVIATS</sequence>
<dbReference type="Gene3D" id="3.30.450.20">
    <property type="entry name" value="PAS domain"/>
    <property type="match status" value="2"/>
</dbReference>
<evidence type="ECO:0000256" key="11">
    <source>
        <dbReference type="SAM" id="Phobius"/>
    </source>
</evidence>
<dbReference type="InterPro" id="IPR033479">
    <property type="entry name" value="dCache_1"/>
</dbReference>
<dbReference type="Pfam" id="PF02743">
    <property type="entry name" value="dCache_1"/>
    <property type="match status" value="1"/>
</dbReference>
<dbReference type="PANTHER" id="PTHR45138:SF2">
    <property type="entry name" value="DIGUANYLATE CYCLASE VDCA"/>
    <property type="match status" value="1"/>
</dbReference>
<dbReference type="EMBL" id="CP009451">
    <property type="protein sequence ID" value="AIR07369.1"/>
    <property type="molecule type" value="Genomic_DNA"/>
</dbReference>
<reference evidence="13 14" key="1">
    <citation type="submission" date="2014-09" db="EMBL/GenBank/DDBJ databases">
        <title>Cedecea neteri SSMD04 Genome Sequencing.</title>
        <authorList>
            <person name="Tan J.-Y."/>
        </authorList>
    </citation>
    <scope>NUCLEOTIDE SEQUENCE [LARGE SCALE GENOMIC DNA]</scope>
    <source>
        <strain evidence="13 14">SSMD04</strain>
    </source>
</reference>
<dbReference type="InterPro" id="IPR050469">
    <property type="entry name" value="Diguanylate_Cyclase"/>
</dbReference>
<dbReference type="GO" id="GO:0043709">
    <property type="term" value="P:cell adhesion involved in single-species biofilm formation"/>
    <property type="evidence" value="ECO:0007669"/>
    <property type="project" value="TreeGrafter"/>
</dbReference>
<dbReference type="EC" id="2.7.7.65" evidence="4"/>
<dbReference type="Pfam" id="PF00990">
    <property type="entry name" value="GGDEF"/>
    <property type="match status" value="1"/>
</dbReference>
<keyword evidence="8" id="KW-0547">Nucleotide-binding</keyword>
<dbReference type="OrthoDB" id="5918979at2"/>
<organism evidence="13 14">
    <name type="scientific">Cedecea neteri</name>
    <dbReference type="NCBI Taxonomy" id="158822"/>
    <lineage>
        <taxon>Bacteria</taxon>
        <taxon>Pseudomonadati</taxon>
        <taxon>Pseudomonadota</taxon>
        <taxon>Gammaproteobacteria</taxon>
        <taxon>Enterobacterales</taxon>
        <taxon>Enterobacteriaceae</taxon>
        <taxon>Cedecea</taxon>
    </lineage>
</organism>
<comment type="catalytic activity">
    <reaction evidence="10">
        <text>2 GTP = 3',3'-c-di-GMP + 2 diphosphate</text>
        <dbReference type="Rhea" id="RHEA:24898"/>
        <dbReference type="ChEBI" id="CHEBI:33019"/>
        <dbReference type="ChEBI" id="CHEBI:37565"/>
        <dbReference type="ChEBI" id="CHEBI:58805"/>
        <dbReference type="EC" id="2.7.7.65"/>
    </reaction>
</comment>